<evidence type="ECO:0000256" key="7">
    <source>
        <dbReference type="PROSITE-ProRule" id="PRU00146"/>
    </source>
</evidence>
<feature type="region of interest" description="Disordered" evidence="9">
    <location>
        <begin position="866"/>
        <end position="888"/>
    </location>
</feature>
<dbReference type="KEGG" id="tps:THAPSDRAFT_25140"/>
<evidence type="ECO:0000313" key="13">
    <source>
        <dbReference type="EMBL" id="EED87005.1"/>
    </source>
</evidence>
<name>B8LCL5_THAPS</name>
<feature type="region of interest" description="Disordered" evidence="9">
    <location>
        <begin position="1592"/>
        <end position="1611"/>
    </location>
</feature>
<feature type="compositionally biased region" description="Low complexity" evidence="9">
    <location>
        <begin position="15"/>
        <end position="30"/>
    </location>
</feature>
<feature type="region of interest" description="Disordered" evidence="9">
    <location>
        <begin position="1667"/>
        <end position="1718"/>
    </location>
</feature>
<keyword evidence="8" id="KW-0175">Coiled coil</keyword>
<dbReference type="InterPro" id="IPR019787">
    <property type="entry name" value="Znf_PHD-finger"/>
</dbReference>
<feature type="compositionally biased region" description="Basic residues" evidence="9">
    <location>
        <begin position="712"/>
        <end position="721"/>
    </location>
</feature>
<dbReference type="SMART" id="SM00249">
    <property type="entry name" value="PHD"/>
    <property type="match status" value="1"/>
</dbReference>
<feature type="compositionally biased region" description="Low complexity" evidence="9">
    <location>
        <begin position="2371"/>
        <end position="2380"/>
    </location>
</feature>
<reference evidence="13 14" key="2">
    <citation type="journal article" date="2008" name="Nature">
        <title>The Phaeodactylum genome reveals the evolutionary history of diatom genomes.</title>
        <authorList>
            <person name="Bowler C."/>
            <person name="Allen A.E."/>
            <person name="Badger J.H."/>
            <person name="Grimwood J."/>
            <person name="Jabbari K."/>
            <person name="Kuo A."/>
            <person name="Maheswari U."/>
            <person name="Martens C."/>
            <person name="Maumus F."/>
            <person name="Otillar R.P."/>
            <person name="Rayko E."/>
            <person name="Salamov A."/>
            <person name="Vandepoele K."/>
            <person name="Beszteri B."/>
            <person name="Gruber A."/>
            <person name="Heijde M."/>
            <person name="Katinka M."/>
            <person name="Mock T."/>
            <person name="Valentin K."/>
            <person name="Verret F."/>
            <person name="Berges J.A."/>
            <person name="Brownlee C."/>
            <person name="Cadoret J.P."/>
            <person name="Chiovitti A."/>
            <person name="Choi C.J."/>
            <person name="Coesel S."/>
            <person name="De Martino A."/>
            <person name="Detter J.C."/>
            <person name="Durkin C."/>
            <person name="Falciatore A."/>
            <person name="Fournet J."/>
            <person name="Haruta M."/>
            <person name="Huysman M.J."/>
            <person name="Jenkins B.D."/>
            <person name="Jiroutova K."/>
            <person name="Jorgensen R.E."/>
            <person name="Joubert Y."/>
            <person name="Kaplan A."/>
            <person name="Kroger N."/>
            <person name="Kroth P.G."/>
            <person name="La Roche J."/>
            <person name="Lindquist E."/>
            <person name="Lommer M."/>
            <person name="Martin-Jezequel V."/>
            <person name="Lopez P.J."/>
            <person name="Lucas S."/>
            <person name="Mangogna M."/>
            <person name="McGinnis K."/>
            <person name="Medlin L.K."/>
            <person name="Montsant A."/>
            <person name="Oudot-Le Secq M.P."/>
            <person name="Napoli C."/>
            <person name="Obornik M."/>
            <person name="Parker M.S."/>
            <person name="Petit J.L."/>
            <person name="Porcel B.M."/>
            <person name="Poulsen N."/>
            <person name="Robison M."/>
            <person name="Rychlewski L."/>
            <person name="Rynearson T.A."/>
            <person name="Schmutz J."/>
            <person name="Shapiro H."/>
            <person name="Siaut M."/>
            <person name="Stanley M."/>
            <person name="Sussman M.R."/>
            <person name="Taylor A.R."/>
            <person name="Vardi A."/>
            <person name="von Dassow P."/>
            <person name="Vyverman W."/>
            <person name="Willis A."/>
            <person name="Wyrwicz L.S."/>
            <person name="Rokhsar D.S."/>
            <person name="Weissenbach J."/>
            <person name="Armbrust E.V."/>
            <person name="Green B.R."/>
            <person name="Van de Peer Y."/>
            <person name="Grigoriev I.V."/>
        </authorList>
    </citation>
    <scope>NUCLEOTIDE SEQUENCE [LARGE SCALE GENOMIC DNA]</scope>
    <source>
        <strain evidence="13 14">CCMP1335</strain>
    </source>
</reference>
<dbReference type="GO" id="GO:0005634">
    <property type="term" value="C:nucleus"/>
    <property type="evidence" value="ECO:0007669"/>
    <property type="project" value="UniProtKB-SubCell"/>
</dbReference>
<evidence type="ECO:0000259" key="12">
    <source>
        <dbReference type="PROSITE" id="PS51058"/>
    </source>
</evidence>
<dbReference type="CDD" id="cd15532">
    <property type="entry name" value="PHD2_CHD_II"/>
    <property type="match status" value="1"/>
</dbReference>
<dbReference type="SUPFAM" id="SSF141571">
    <property type="entry name" value="Pentapeptide repeat-like"/>
    <property type="match status" value="1"/>
</dbReference>
<dbReference type="GeneID" id="7442527"/>
<dbReference type="PROSITE" id="PS50016">
    <property type="entry name" value="ZF_PHD_2"/>
    <property type="match status" value="1"/>
</dbReference>
<sequence length="2544" mass="276833">MDGSGSYPIVNSGNSQQQHPAPPQSQQHQSNVASSNMDGASYNDGQVFGGYNNNNGYAQQNANAALHAAVQQGQWSVLGGSYQIMNNVAQPSSNYPIANSNNPQYPNTNISYSQQSSSSSGMQKTSLNAWGAWSNSQQLPSNASSQQGNASNANGQNQLIRFMTGAGSTQGVNSSYNHSYNQSDNVGNNVGGANEGGSGSFSSGQVGAAGVTMDVPNSVASVNASTIQQPSAFTIGGINAATSSVGGNVGTSSDQMGGTNSSPSTNNSQQFASLSPSVGINRQSNCNKVHQSSATRSETMNINSLQSGMTHGNPSSFTTNGAATSPSGNLTLSAFTTSANNLGSALTNNNTTGQPIQNVVSYFSPAKKDQPVGQDEAKIEETQHIKERTSKHALSDESKSADTKDETDTPPEYKPLENTMDNLLALVTKSKAKKRPVKSSTQPPIVSSKYIEIPAEFSPSHSYRATAAYSLLRTLSKELRLSPFTLQAFLQGLMLPVPSRLMGEVHVRVMRLLCANIGMGSYSRFGEGTLSARTKRGDNLYFLDSGTWPLFYEDYVLATESKFVDLDDGKASIDTRTIMFPTDSVEMNPRQTNKRPRACKRVPYPGEGWIDRCPVGPLGQRNNMGRFTCCPFHIATAVKAARKGLHGPVARNIETIAPAVKESQTPKKRGRPARSAARKRSKKADSDESSSDDDYESDDSHDFVSSFEKREPPKKRRRPRKNPVVGVSVIHTPNVVYPAQPTSINRPCPYEPSKKLNRVMPVDGLLHAPGNAAKPIAYPPPATVGVNRHPWKNPVVGVTIIHTPNDVYPPSPAPKLMGAPLVHALASKEPAHPLTLNTVPSIHKPSLPVTTDVSSVPVKVDPPPYYVPKSNTAPPNAQSNAASHNTSATSSVLPKVLHVLPPQPTYDRQCQPILVPPIPPQDEDLDALVVSKGAEKTIARYFLEGDLFVRDTKASDADGSKGDAAFDGEVGVSVSEDFSAHMIPIKQLRKGIPYHHLSLEAKLTMLEFLLDDLLTVPEIAGEMTRRHQITDSIELPYGGPPPLSHEFAEIVNDDECTVCGIEGDLLCCDGCPGSFHRQCIGVARLPEGKWLCPECKTVDATKLAPLGSDRRPFIGWFTFDELKEGIERPMITEQQSDPIYETQTVLPTAPQSPPGFPATFPPHLHPNELMTHPAQQIGNPQTCPAQMNPNQQTTISNQANANSQAVANSDVGEIQCKIPKDVELLVSAGKVFARYRSSLLPFDPIEPGQSLESTAVSLATMKPPVPLNCAQLTELLKLLGPKMCLLPPWIRLSFSPRKLFVDASPNAIQPGMVESINKLIAFKNEERLMAVASNSAEINNAMLYENKFRRAPADVLVQHQLGQFILPAQMSDIISHTTKVGGLTNASLDPTAEQVPSVRIHYFDPLLSLCDKMVTFERLFRDAYLLDDRWGTNGDEMDDYGWSHRVRSASSITELAALLVKLVDACSLRAFHLKWFAVKDNGNDEEVARLSEGQSEPSALADDWTLEKEQHRRKWERCTGAFILRLLKDDGIADKIFEEGDSTTKRGKKQKLVNDNPNAATAGTSSSELTNIFNDVANDQIASQATINDVKKEISSPSADPVTSTNEKLPKADGIGVVESEMHNNSAELVKSDSVAGATSEVHSFPAMLTAKNDAASDDVCMNEVDEPLRMRGGGPEDEPIKGSSDASSAMNQSDTASATPVSRGLPSSSVGIQSPTKRCGKCETCLQVDCRTCIFCLDMPRYGGPNIRKKRCMMKKNCLYQDEETSRSDNPDGVIVDQPPKKRGRGRPRKDGKESVPRQKLATAQKPPKPKSTKKRRQTIDAVPHMPSNSRRRSGRLNIVRHQIETLLGINEGQVTSKIEKAINDVKIDKLEELFAESDKTSYFAIAGRKLFEPEGTVSSHIAKRLGRNAGSIRAPSIAYETQFEVGESATCHHWRTMTLQSKTYEELYYSVRFLDSHIDKGVLSSCSAIAVRRANAKKNNPTTTFATAVRCEQRDPMTGLNEYFVVPVGKNRGTWQSEVSVDLSSLVQYRFDRISSFGQPKEELSRQRRMKEQEAEKEQMEIKRKAEAAAKQLELERHHKAAIERLTEYSQPKPTINTDLIRRCQMDIQAAFDRHKEETLELLVSSASRGEKQVSSAEMAKTRQRNKTAMAAPSNMLRSAGGRSLSDIELTQKIQLAENAAVRMYTERARKKAAAPKPKPKPEAQPSRPATKRTNPLPNQAFVVGMISKLNQLHPQQQTRPQQQPPMEYNTTMQINPQCYQQNFNAQYSQGGNITNNAMQMQSANGGFRMLLRFRCSTTTISLDNKGARTIHNSDMRYPDYHEDLTPDSPHNSPPTNMKSFLALLSIATLSSSHAFHASAPLPIAASSRVGSRSTSVSPQSQDGDASTIDTSNAQSPLSNVATVFASTVAVGVMLLSTVGSTAWAVSGGGLDYAGIDISGQDFSNASYKGKDFTQVNTNFEGADVRGVSFEDTSMDNANLKDIVAVGSYFGQSLVDVKTLENGDFTDATIPPKTLKLVCDREDVKGTNPTTGADTRDSLMCL</sequence>
<dbReference type="InterPro" id="IPR018501">
    <property type="entry name" value="DDT_dom"/>
</dbReference>
<dbReference type="PANTHER" id="PTHR46508">
    <property type="entry name" value="PHD FINGER FAMILY PROTEIN"/>
    <property type="match status" value="1"/>
</dbReference>
<dbReference type="Pfam" id="PF23011">
    <property type="entry name" value="PHD-1st_NSD"/>
    <property type="match status" value="1"/>
</dbReference>
<feature type="compositionally biased region" description="Low complexity" evidence="9">
    <location>
        <begin position="246"/>
        <end position="268"/>
    </location>
</feature>
<feature type="coiled-coil region" evidence="8">
    <location>
        <begin position="2043"/>
        <end position="2078"/>
    </location>
</feature>
<keyword evidence="3 7" id="KW-0863">Zinc-finger</keyword>
<keyword evidence="5" id="KW-0238">DNA-binding</keyword>
<evidence type="ECO:0000256" key="3">
    <source>
        <dbReference type="ARBA" id="ARBA00022771"/>
    </source>
</evidence>
<dbReference type="PROSITE" id="PS50827">
    <property type="entry name" value="DDT"/>
    <property type="match status" value="1"/>
</dbReference>
<organism evidence="13 14">
    <name type="scientific">Thalassiosira pseudonana</name>
    <name type="common">Marine diatom</name>
    <name type="synonym">Cyclotella nana</name>
    <dbReference type="NCBI Taxonomy" id="35128"/>
    <lineage>
        <taxon>Eukaryota</taxon>
        <taxon>Sar</taxon>
        <taxon>Stramenopiles</taxon>
        <taxon>Ochrophyta</taxon>
        <taxon>Bacillariophyta</taxon>
        <taxon>Coscinodiscophyceae</taxon>
        <taxon>Thalassiosirophycidae</taxon>
        <taxon>Thalassiosirales</taxon>
        <taxon>Thalassiosiraceae</taxon>
        <taxon>Thalassiosira</taxon>
    </lineage>
</organism>
<dbReference type="InterPro" id="IPR011011">
    <property type="entry name" value="Znf_FYVE_PHD"/>
</dbReference>
<feature type="region of interest" description="Disordered" evidence="9">
    <location>
        <begin position="1543"/>
        <end position="1565"/>
    </location>
</feature>
<feature type="compositionally biased region" description="Polar residues" evidence="9">
    <location>
        <begin position="95"/>
        <end position="110"/>
    </location>
</feature>
<evidence type="ECO:0008006" key="15">
    <source>
        <dbReference type="Google" id="ProtNLM"/>
    </source>
</evidence>
<feature type="compositionally biased region" description="Polar residues" evidence="9">
    <location>
        <begin position="269"/>
        <end position="282"/>
    </location>
</feature>
<feature type="domain" description="CXXC-type" evidence="12">
    <location>
        <begin position="1711"/>
        <end position="1760"/>
    </location>
</feature>
<feature type="region of interest" description="Disordered" evidence="9">
    <location>
        <begin position="366"/>
        <end position="416"/>
    </location>
</feature>
<feature type="region of interest" description="Disordered" evidence="9">
    <location>
        <begin position="304"/>
        <end position="324"/>
    </location>
</feature>
<dbReference type="Proteomes" id="UP000001449">
    <property type="component" value="Chromosome 16"/>
</dbReference>
<evidence type="ECO:0000256" key="9">
    <source>
        <dbReference type="SAM" id="MobiDB-lite"/>
    </source>
</evidence>
<dbReference type="EMBL" id="DS999417">
    <property type="protein sequence ID" value="EED87005.1"/>
    <property type="molecule type" value="Genomic_DNA"/>
</dbReference>
<feature type="region of interest" description="Disordered" evidence="9">
    <location>
        <begin position="2189"/>
        <end position="2218"/>
    </location>
</feature>
<evidence type="ECO:0000259" key="11">
    <source>
        <dbReference type="PROSITE" id="PS50827"/>
    </source>
</evidence>
<feature type="region of interest" description="Disordered" evidence="9">
    <location>
        <begin position="246"/>
        <end position="282"/>
    </location>
</feature>
<dbReference type="GO" id="GO:0003677">
    <property type="term" value="F:DNA binding"/>
    <property type="evidence" value="ECO:0007669"/>
    <property type="project" value="UniProtKB-KW"/>
</dbReference>
<feature type="region of interest" description="Disordered" evidence="9">
    <location>
        <begin position="2313"/>
        <end position="2336"/>
    </location>
</feature>
<feature type="compositionally biased region" description="Low complexity" evidence="9">
    <location>
        <begin position="111"/>
        <end position="120"/>
    </location>
</feature>
<dbReference type="RefSeq" id="XP_002296804.1">
    <property type="nucleotide sequence ID" value="XM_002296768.1"/>
</dbReference>
<feature type="compositionally biased region" description="Polar residues" evidence="9">
    <location>
        <begin position="1553"/>
        <end position="1565"/>
    </location>
</feature>
<feature type="compositionally biased region" description="Basic residues" evidence="9">
    <location>
        <begin position="666"/>
        <end position="682"/>
    </location>
</feature>
<feature type="compositionally biased region" description="Basic and acidic residues" evidence="9">
    <location>
        <begin position="366"/>
        <end position="407"/>
    </location>
</feature>
<feature type="compositionally biased region" description="Acidic residues" evidence="9">
    <location>
        <begin position="687"/>
        <end position="697"/>
    </location>
</feature>
<evidence type="ECO:0000256" key="6">
    <source>
        <dbReference type="ARBA" id="ARBA00023242"/>
    </source>
</evidence>
<dbReference type="PROSITE" id="PS01359">
    <property type="entry name" value="ZF_PHD_1"/>
    <property type="match status" value="1"/>
</dbReference>
<feature type="region of interest" description="Disordered" evidence="9">
    <location>
        <begin position="95"/>
        <end position="125"/>
    </location>
</feature>
<dbReference type="InterPro" id="IPR013083">
    <property type="entry name" value="Znf_RING/FYVE/PHD"/>
</dbReference>
<keyword evidence="2" id="KW-0479">Metal-binding</keyword>
<dbReference type="InterPro" id="IPR019786">
    <property type="entry name" value="Zinc_finger_PHD-type_CS"/>
</dbReference>
<dbReference type="Gene3D" id="3.30.40.10">
    <property type="entry name" value="Zinc/RING finger domain, C3HC4 (zinc finger)"/>
    <property type="match status" value="1"/>
</dbReference>
<feature type="compositionally biased region" description="Basic and acidic residues" evidence="9">
    <location>
        <begin position="698"/>
        <end position="711"/>
    </location>
</feature>
<dbReference type="PANTHER" id="PTHR46508:SF1">
    <property type="entry name" value="PHD FINGER FAMILY PROTEIN"/>
    <property type="match status" value="1"/>
</dbReference>
<dbReference type="GO" id="GO:0008270">
    <property type="term" value="F:zinc ion binding"/>
    <property type="evidence" value="ECO:0007669"/>
    <property type="project" value="UniProtKB-KW"/>
</dbReference>
<dbReference type="InterPro" id="IPR001965">
    <property type="entry name" value="Znf_PHD"/>
</dbReference>
<feature type="domain" description="DDT" evidence="11">
    <location>
        <begin position="459"/>
        <end position="519"/>
    </location>
</feature>
<keyword evidence="14" id="KW-1185">Reference proteome</keyword>
<feature type="compositionally biased region" description="Basic and acidic residues" evidence="9">
    <location>
        <begin position="2314"/>
        <end position="2327"/>
    </location>
</feature>
<dbReference type="PaxDb" id="35128-Thaps25140"/>
<evidence type="ECO:0000313" key="14">
    <source>
        <dbReference type="Proteomes" id="UP000001449"/>
    </source>
</evidence>
<keyword evidence="4" id="KW-0862">Zinc</keyword>
<dbReference type="InterPro" id="IPR059153">
    <property type="entry name" value="NSD_PHD-1st"/>
</dbReference>
<accession>B8LCL5</accession>
<protein>
    <recommendedName>
        <fullName evidence="15">PHD-type domain-containing protein</fullName>
    </recommendedName>
</protein>
<feature type="compositionally biased region" description="Basic residues" evidence="9">
    <location>
        <begin position="1809"/>
        <end position="1818"/>
    </location>
</feature>
<feature type="compositionally biased region" description="Polar residues" evidence="9">
    <location>
        <begin position="1685"/>
        <end position="1717"/>
    </location>
</feature>
<feature type="domain" description="PHD-type" evidence="10">
    <location>
        <begin position="1053"/>
        <end position="1098"/>
    </location>
</feature>
<evidence type="ECO:0000256" key="5">
    <source>
        <dbReference type="ARBA" id="ARBA00023125"/>
    </source>
</evidence>
<keyword evidence="6" id="KW-0539">Nucleus</keyword>
<dbReference type="Pfam" id="PF02008">
    <property type="entry name" value="zf-CXXC"/>
    <property type="match status" value="1"/>
</dbReference>
<dbReference type="HOGENOM" id="CLU_228230_0_0_1"/>
<dbReference type="STRING" id="35128.B8LCL5"/>
<dbReference type="PROSITE" id="PS51058">
    <property type="entry name" value="ZF_CXXC"/>
    <property type="match status" value="1"/>
</dbReference>
<feature type="compositionally biased region" description="Polar residues" evidence="9">
    <location>
        <begin position="2381"/>
        <end position="2395"/>
    </location>
</feature>
<feature type="region of interest" description="Disordered" evidence="9">
    <location>
        <begin position="1"/>
        <end position="47"/>
    </location>
</feature>
<dbReference type="SUPFAM" id="SSF57903">
    <property type="entry name" value="FYVE/PHD zinc finger"/>
    <property type="match status" value="1"/>
</dbReference>
<dbReference type="Gene3D" id="2.160.20.80">
    <property type="entry name" value="E3 ubiquitin-protein ligase SopA"/>
    <property type="match status" value="1"/>
</dbReference>
<comment type="subcellular location">
    <subcellularLocation>
        <location evidence="1">Nucleus</location>
    </subcellularLocation>
</comment>
<proteinExistence type="predicted"/>
<evidence type="ECO:0000256" key="1">
    <source>
        <dbReference type="ARBA" id="ARBA00004123"/>
    </source>
</evidence>
<feature type="region of interest" description="Disordered" evidence="9">
    <location>
        <begin position="2371"/>
        <end position="2395"/>
    </location>
</feature>
<evidence type="ECO:0000259" key="10">
    <source>
        <dbReference type="PROSITE" id="PS50016"/>
    </source>
</evidence>
<feature type="compositionally biased region" description="Polar residues" evidence="9">
    <location>
        <begin position="1595"/>
        <end position="1607"/>
    </location>
</feature>
<feature type="compositionally biased region" description="Low complexity" evidence="9">
    <location>
        <begin position="876"/>
        <end position="888"/>
    </location>
</feature>
<dbReference type="eggNOG" id="KOG1473">
    <property type="taxonomic scope" value="Eukaryota"/>
</dbReference>
<evidence type="ECO:0000256" key="4">
    <source>
        <dbReference type="ARBA" id="ARBA00022833"/>
    </source>
</evidence>
<feature type="region of interest" description="Disordered" evidence="9">
    <location>
        <begin position="1763"/>
        <end position="1838"/>
    </location>
</feature>
<dbReference type="InParanoid" id="B8LCL5"/>
<evidence type="ECO:0000256" key="8">
    <source>
        <dbReference type="SAM" id="Coils"/>
    </source>
</evidence>
<feature type="region of interest" description="Disordered" evidence="9">
    <location>
        <begin position="656"/>
        <end position="726"/>
    </location>
</feature>
<reference evidence="13 14" key="1">
    <citation type="journal article" date="2004" name="Science">
        <title>The genome of the diatom Thalassiosira pseudonana: ecology, evolution, and metabolism.</title>
        <authorList>
            <person name="Armbrust E.V."/>
            <person name="Berges J.A."/>
            <person name="Bowler C."/>
            <person name="Green B.R."/>
            <person name="Martinez D."/>
            <person name="Putnam N.H."/>
            <person name="Zhou S."/>
            <person name="Allen A.E."/>
            <person name="Apt K.E."/>
            <person name="Bechner M."/>
            <person name="Brzezinski M.A."/>
            <person name="Chaal B.K."/>
            <person name="Chiovitti A."/>
            <person name="Davis A.K."/>
            <person name="Demarest M.S."/>
            <person name="Detter J.C."/>
            <person name="Glavina T."/>
            <person name="Goodstein D."/>
            <person name="Hadi M.Z."/>
            <person name="Hellsten U."/>
            <person name="Hildebrand M."/>
            <person name="Jenkins B.D."/>
            <person name="Jurka J."/>
            <person name="Kapitonov V.V."/>
            <person name="Kroger N."/>
            <person name="Lau W.W."/>
            <person name="Lane T.W."/>
            <person name="Larimer F.W."/>
            <person name="Lippmeier J.C."/>
            <person name="Lucas S."/>
            <person name="Medina M."/>
            <person name="Montsant A."/>
            <person name="Obornik M."/>
            <person name="Parker M.S."/>
            <person name="Palenik B."/>
            <person name="Pazour G.J."/>
            <person name="Richardson P.M."/>
            <person name="Rynearson T.A."/>
            <person name="Saito M.A."/>
            <person name="Schwartz D.C."/>
            <person name="Thamatrakoln K."/>
            <person name="Valentin K."/>
            <person name="Vardi A."/>
            <person name="Wilkerson F.P."/>
            <person name="Rokhsar D.S."/>
        </authorList>
    </citation>
    <scope>NUCLEOTIDE SEQUENCE [LARGE SCALE GENOMIC DNA]</scope>
    <source>
        <strain evidence="13 14">CCMP1335</strain>
    </source>
</reference>
<gene>
    <name evidence="13" type="ORF">THAPSDRAFT_25140</name>
</gene>
<dbReference type="Pfam" id="PF02791">
    <property type="entry name" value="DDT"/>
    <property type="match status" value="1"/>
</dbReference>
<evidence type="ECO:0000256" key="2">
    <source>
        <dbReference type="ARBA" id="ARBA00022723"/>
    </source>
</evidence>
<dbReference type="InterPro" id="IPR002857">
    <property type="entry name" value="Znf_CXXC"/>
</dbReference>